<reference evidence="1" key="1">
    <citation type="journal article" date="2020" name="Fungal Divers.">
        <title>Resolving the Mortierellaceae phylogeny through synthesis of multi-gene phylogenetics and phylogenomics.</title>
        <authorList>
            <person name="Vandepol N."/>
            <person name="Liber J."/>
            <person name="Desiro A."/>
            <person name="Na H."/>
            <person name="Kennedy M."/>
            <person name="Barry K."/>
            <person name="Grigoriev I.V."/>
            <person name="Miller A.N."/>
            <person name="O'Donnell K."/>
            <person name="Stajich J.E."/>
            <person name="Bonito G."/>
        </authorList>
    </citation>
    <scope>NUCLEOTIDE SEQUENCE</scope>
    <source>
        <strain evidence="1">NRRL 6426</strain>
    </source>
</reference>
<name>A0A9P5S3K6_9FUNG</name>
<dbReference type="EMBL" id="JAAAUQ010000230">
    <property type="protein sequence ID" value="KAF9152633.1"/>
    <property type="molecule type" value="Genomic_DNA"/>
</dbReference>
<proteinExistence type="predicted"/>
<keyword evidence="2" id="KW-1185">Reference proteome</keyword>
<sequence>MDASDVISSPWGCRWLTKLSVQIFNIPRPDIIIDKKGRVRTSAERAAEGTVEASRAIQRKVYRQLGELTCLEFLDLGLDIENGSREELVDDIDGTIYDPQFQLNCLEMSLASGLGLLENLRNLRSLRVVGMEHRIGVLELQWMKAYFPRLERLNGVDPEVCYLPLFLRPTREYEPEPGVRQWLSSQVVSWVLLE</sequence>
<evidence type="ECO:0000313" key="1">
    <source>
        <dbReference type="EMBL" id="KAF9152633.1"/>
    </source>
</evidence>
<dbReference type="Proteomes" id="UP000748756">
    <property type="component" value="Unassembled WGS sequence"/>
</dbReference>
<comment type="caution">
    <text evidence="1">The sequence shown here is derived from an EMBL/GenBank/DDBJ whole genome shotgun (WGS) entry which is preliminary data.</text>
</comment>
<evidence type="ECO:0000313" key="2">
    <source>
        <dbReference type="Proteomes" id="UP000748756"/>
    </source>
</evidence>
<gene>
    <name evidence="1" type="ORF">BG015_004970</name>
</gene>
<dbReference type="AlphaFoldDB" id="A0A9P5S3K6"/>
<accession>A0A9P5S3K6</accession>
<dbReference type="OrthoDB" id="2389248at2759"/>
<organism evidence="1 2">
    <name type="scientific">Linnemannia schmuckeri</name>
    <dbReference type="NCBI Taxonomy" id="64567"/>
    <lineage>
        <taxon>Eukaryota</taxon>
        <taxon>Fungi</taxon>
        <taxon>Fungi incertae sedis</taxon>
        <taxon>Mucoromycota</taxon>
        <taxon>Mortierellomycotina</taxon>
        <taxon>Mortierellomycetes</taxon>
        <taxon>Mortierellales</taxon>
        <taxon>Mortierellaceae</taxon>
        <taxon>Linnemannia</taxon>
    </lineage>
</organism>
<protein>
    <submittedName>
        <fullName evidence="1">Uncharacterized protein</fullName>
    </submittedName>
</protein>